<dbReference type="AlphaFoldDB" id="X1RVA5"/>
<evidence type="ECO:0000256" key="1">
    <source>
        <dbReference type="SAM" id="Phobius"/>
    </source>
</evidence>
<proteinExistence type="predicted"/>
<reference evidence="2" key="1">
    <citation type="journal article" date="2014" name="Front. Microbiol.">
        <title>High frequency of phylogenetically diverse reductive dehalogenase-homologous genes in deep subseafloor sedimentary metagenomes.</title>
        <authorList>
            <person name="Kawai M."/>
            <person name="Futagami T."/>
            <person name="Toyoda A."/>
            <person name="Takaki Y."/>
            <person name="Nishi S."/>
            <person name="Hori S."/>
            <person name="Arai W."/>
            <person name="Tsubouchi T."/>
            <person name="Morono Y."/>
            <person name="Uchiyama I."/>
            <person name="Ito T."/>
            <person name="Fujiyama A."/>
            <person name="Inagaki F."/>
            <person name="Takami H."/>
        </authorList>
    </citation>
    <scope>NUCLEOTIDE SEQUENCE</scope>
    <source>
        <strain evidence="2">Expedition CK06-06</strain>
    </source>
</reference>
<protein>
    <submittedName>
        <fullName evidence="2">Uncharacterized protein</fullName>
    </submittedName>
</protein>
<accession>X1RVA5</accession>
<keyword evidence="1" id="KW-0472">Membrane</keyword>
<feature type="transmembrane region" description="Helical" evidence="1">
    <location>
        <begin position="130"/>
        <end position="150"/>
    </location>
</feature>
<keyword evidence="1" id="KW-0812">Transmembrane</keyword>
<sequence length="153" mass="16954">MNVTKVQVGNVIYPLIAGQSLPVAAGDTIRVFYAFKYKLPETTGVRIWASLYYYTLLGIFEREEKAQTKGTITLEKALEWTDYSGEIDIIIGEATSDIYGLILELPEQDAEDKIEACIEVKKAAGIMEMIGPLLPLVLMVLVVSMMAPMMKGE</sequence>
<keyword evidence="1" id="KW-1133">Transmembrane helix</keyword>
<gene>
    <name evidence="2" type="ORF">S12H4_06697</name>
</gene>
<organism evidence="2">
    <name type="scientific">marine sediment metagenome</name>
    <dbReference type="NCBI Taxonomy" id="412755"/>
    <lineage>
        <taxon>unclassified sequences</taxon>
        <taxon>metagenomes</taxon>
        <taxon>ecological metagenomes</taxon>
    </lineage>
</organism>
<name>X1RVA5_9ZZZZ</name>
<comment type="caution">
    <text evidence="2">The sequence shown here is derived from an EMBL/GenBank/DDBJ whole genome shotgun (WGS) entry which is preliminary data.</text>
</comment>
<evidence type="ECO:0000313" key="2">
    <source>
        <dbReference type="EMBL" id="GAI70876.1"/>
    </source>
</evidence>
<dbReference type="EMBL" id="BARW01002384">
    <property type="protein sequence ID" value="GAI70876.1"/>
    <property type="molecule type" value="Genomic_DNA"/>
</dbReference>